<sequence>MQTLIRYSQTCTAGINGVGWCENLPGRRPGSEGRVRCHKDYGCNPGGRSCSEEDGIVKCGDQTETRKVLPVPFGM</sequence>
<dbReference type="Proteomes" id="UP001160390">
    <property type="component" value="Unassembled WGS sequence"/>
</dbReference>
<accession>A0AA35MJ46</accession>
<proteinExistence type="predicted"/>
<dbReference type="EMBL" id="CABFNP030001295">
    <property type="protein sequence ID" value="CAI6097765.1"/>
    <property type="molecule type" value="Genomic_DNA"/>
</dbReference>
<evidence type="ECO:0000313" key="2">
    <source>
        <dbReference type="Proteomes" id="UP001160390"/>
    </source>
</evidence>
<comment type="caution">
    <text evidence="1">The sequence shown here is derived from an EMBL/GenBank/DDBJ whole genome shotgun (WGS) entry which is preliminary data.</text>
</comment>
<evidence type="ECO:0000313" key="1">
    <source>
        <dbReference type="EMBL" id="CAI6097765.1"/>
    </source>
</evidence>
<keyword evidence="2" id="KW-1185">Reference proteome</keyword>
<name>A0AA35MJ46_9HYPO</name>
<protein>
    <submittedName>
        <fullName evidence="1">Uncharacterized protein</fullName>
    </submittedName>
</protein>
<dbReference type="AlphaFoldDB" id="A0AA35MJ46"/>
<gene>
    <name evidence="1" type="ORF">CCHLO57077_00015606</name>
</gene>
<reference evidence="1" key="1">
    <citation type="submission" date="2023-01" db="EMBL/GenBank/DDBJ databases">
        <authorList>
            <person name="Piombo E."/>
        </authorList>
    </citation>
    <scope>NUCLEOTIDE SEQUENCE</scope>
</reference>
<organism evidence="1 2">
    <name type="scientific">Clonostachys chloroleuca</name>
    <dbReference type="NCBI Taxonomy" id="1926264"/>
    <lineage>
        <taxon>Eukaryota</taxon>
        <taxon>Fungi</taxon>
        <taxon>Dikarya</taxon>
        <taxon>Ascomycota</taxon>
        <taxon>Pezizomycotina</taxon>
        <taxon>Sordariomycetes</taxon>
        <taxon>Hypocreomycetidae</taxon>
        <taxon>Hypocreales</taxon>
        <taxon>Bionectriaceae</taxon>
        <taxon>Clonostachys</taxon>
    </lineage>
</organism>